<dbReference type="CDD" id="cd00383">
    <property type="entry name" value="trans_reg_C"/>
    <property type="match status" value="1"/>
</dbReference>
<dbReference type="SMART" id="SM00448">
    <property type="entry name" value="REC"/>
    <property type="match status" value="1"/>
</dbReference>
<evidence type="ECO:0000256" key="1">
    <source>
        <dbReference type="ARBA" id="ARBA00022553"/>
    </source>
</evidence>
<evidence type="ECO:0000256" key="5">
    <source>
        <dbReference type="ARBA" id="ARBA00023163"/>
    </source>
</evidence>
<dbReference type="InterPro" id="IPR011006">
    <property type="entry name" value="CheY-like_superfamily"/>
</dbReference>
<dbReference type="Pfam" id="PF00486">
    <property type="entry name" value="Trans_reg_C"/>
    <property type="match status" value="1"/>
</dbReference>
<dbReference type="CDD" id="cd17574">
    <property type="entry name" value="REC_OmpR"/>
    <property type="match status" value="1"/>
</dbReference>
<dbReference type="Gene3D" id="1.10.10.10">
    <property type="entry name" value="Winged helix-like DNA-binding domain superfamily/Winged helix DNA-binding domain"/>
    <property type="match status" value="1"/>
</dbReference>
<dbReference type="Gene3D" id="3.40.50.2300">
    <property type="match status" value="1"/>
</dbReference>
<evidence type="ECO:0000256" key="2">
    <source>
        <dbReference type="ARBA" id="ARBA00023012"/>
    </source>
</evidence>
<evidence type="ECO:0000259" key="8">
    <source>
        <dbReference type="PROSITE" id="PS50110"/>
    </source>
</evidence>
<sequence>MEKSRILIIEDEKAIADLLAYALNKEGFHTMAVNTGSDGLRQIETFNPQLLLLDWMLPDMSGLDICRKVTAAQNLPIIMITARSDITDKIVGLEFGVDDYITKPFDMREVVARIRNILRRIQQLDRTLEEGPDVRIQLGDIEILLEERLIRKNHVTVELTPKEFDLLITLYKFKGKVFTRSELLDVVWGYDYAGDTRTVDIHVQRLRKKLDLNAWITTVFGVGYKFEKQVDESHVFND</sequence>
<dbReference type="EMBL" id="JAVDSB010000001">
    <property type="protein sequence ID" value="MDR6550344.1"/>
    <property type="molecule type" value="Genomic_DNA"/>
</dbReference>
<dbReference type="Pfam" id="PF00072">
    <property type="entry name" value="Response_reg"/>
    <property type="match status" value="1"/>
</dbReference>
<dbReference type="PANTHER" id="PTHR48111:SF40">
    <property type="entry name" value="PHOSPHATE REGULON TRANSCRIPTIONAL REGULATORY PROTEIN PHOB"/>
    <property type="match status" value="1"/>
</dbReference>
<evidence type="ECO:0000256" key="7">
    <source>
        <dbReference type="PROSITE-ProRule" id="PRU01091"/>
    </source>
</evidence>
<keyword evidence="5" id="KW-0804">Transcription</keyword>
<dbReference type="SMART" id="SM00862">
    <property type="entry name" value="Trans_reg_C"/>
    <property type="match status" value="1"/>
</dbReference>
<name>A0ABU1NS87_9BACL</name>
<dbReference type="RefSeq" id="WP_310224921.1">
    <property type="nucleotide sequence ID" value="NZ_JAVDSB010000001.1"/>
</dbReference>
<evidence type="ECO:0000256" key="6">
    <source>
        <dbReference type="PROSITE-ProRule" id="PRU00169"/>
    </source>
</evidence>
<evidence type="ECO:0000313" key="10">
    <source>
        <dbReference type="EMBL" id="MDR6550344.1"/>
    </source>
</evidence>
<keyword evidence="4 7" id="KW-0238">DNA-binding</keyword>
<evidence type="ECO:0000256" key="4">
    <source>
        <dbReference type="ARBA" id="ARBA00023125"/>
    </source>
</evidence>
<dbReference type="InterPro" id="IPR001867">
    <property type="entry name" value="OmpR/PhoB-type_DNA-bd"/>
</dbReference>
<dbReference type="InterPro" id="IPR036388">
    <property type="entry name" value="WH-like_DNA-bd_sf"/>
</dbReference>
<dbReference type="Gene3D" id="6.10.250.690">
    <property type="match status" value="1"/>
</dbReference>
<evidence type="ECO:0000256" key="3">
    <source>
        <dbReference type="ARBA" id="ARBA00023015"/>
    </source>
</evidence>
<feature type="DNA-binding region" description="OmpR/PhoB-type" evidence="7">
    <location>
        <begin position="133"/>
        <end position="228"/>
    </location>
</feature>
<reference evidence="10 11" key="1">
    <citation type="submission" date="2023-07" db="EMBL/GenBank/DDBJ databases">
        <title>Sorghum-associated microbial communities from plants grown in Nebraska, USA.</title>
        <authorList>
            <person name="Schachtman D."/>
        </authorList>
    </citation>
    <scope>NUCLEOTIDE SEQUENCE [LARGE SCALE GENOMIC DNA]</scope>
    <source>
        <strain evidence="10 11">CC258</strain>
    </source>
</reference>
<dbReference type="PROSITE" id="PS51755">
    <property type="entry name" value="OMPR_PHOB"/>
    <property type="match status" value="1"/>
</dbReference>
<keyword evidence="3" id="KW-0805">Transcription regulation</keyword>
<keyword evidence="2" id="KW-0902">Two-component regulatory system</keyword>
<dbReference type="InterPro" id="IPR001789">
    <property type="entry name" value="Sig_transdc_resp-reg_receiver"/>
</dbReference>
<evidence type="ECO:0000259" key="9">
    <source>
        <dbReference type="PROSITE" id="PS51755"/>
    </source>
</evidence>
<dbReference type="SUPFAM" id="SSF52172">
    <property type="entry name" value="CheY-like"/>
    <property type="match status" value="1"/>
</dbReference>
<dbReference type="PANTHER" id="PTHR48111">
    <property type="entry name" value="REGULATOR OF RPOS"/>
    <property type="match status" value="1"/>
</dbReference>
<organism evidence="10 11">
    <name type="scientific">Paenibacillus qinlingensis</name>
    <dbReference type="NCBI Taxonomy" id="1837343"/>
    <lineage>
        <taxon>Bacteria</taxon>
        <taxon>Bacillati</taxon>
        <taxon>Bacillota</taxon>
        <taxon>Bacilli</taxon>
        <taxon>Bacillales</taxon>
        <taxon>Paenibacillaceae</taxon>
        <taxon>Paenibacillus</taxon>
    </lineage>
</organism>
<dbReference type="PROSITE" id="PS50110">
    <property type="entry name" value="RESPONSE_REGULATORY"/>
    <property type="match status" value="1"/>
</dbReference>
<accession>A0ABU1NS87</accession>
<keyword evidence="1 6" id="KW-0597">Phosphoprotein</keyword>
<dbReference type="InterPro" id="IPR039420">
    <property type="entry name" value="WalR-like"/>
</dbReference>
<feature type="domain" description="OmpR/PhoB-type" evidence="9">
    <location>
        <begin position="133"/>
        <end position="228"/>
    </location>
</feature>
<proteinExistence type="predicted"/>
<gene>
    <name evidence="10" type="ORF">J2736_001527</name>
</gene>
<protein>
    <submittedName>
        <fullName evidence="10">Two-component system alkaline phosphatase synthesis response regulator PhoP</fullName>
    </submittedName>
</protein>
<dbReference type="Proteomes" id="UP001267290">
    <property type="component" value="Unassembled WGS sequence"/>
</dbReference>
<comment type="caution">
    <text evidence="10">The sequence shown here is derived from an EMBL/GenBank/DDBJ whole genome shotgun (WGS) entry which is preliminary data.</text>
</comment>
<evidence type="ECO:0000313" key="11">
    <source>
        <dbReference type="Proteomes" id="UP001267290"/>
    </source>
</evidence>
<keyword evidence="11" id="KW-1185">Reference proteome</keyword>
<feature type="domain" description="Response regulatory" evidence="8">
    <location>
        <begin position="5"/>
        <end position="118"/>
    </location>
</feature>
<feature type="modified residue" description="4-aspartylphosphate" evidence="6">
    <location>
        <position position="54"/>
    </location>
</feature>